<dbReference type="EMBL" id="JAGFBR010000007">
    <property type="protein sequence ID" value="KAH0464168.1"/>
    <property type="molecule type" value="Genomic_DNA"/>
</dbReference>
<protein>
    <recommendedName>
        <fullName evidence="1">At2g35280-like TPR domain-containing protein</fullName>
    </recommendedName>
</protein>
<accession>A0AAV7H9C6</accession>
<comment type="caution">
    <text evidence="2">The sequence shown here is derived from an EMBL/GenBank/DDBJ whole genome shotgun (WGS) entry which is preliminary data.</text>
</comment>
<dbReference type="InterPro" id="IPR036047">
    <property type="entry name" value="F-box-like_dom_sf"/>
</dbReference>
<evidence type="ECO:0000259" key="1">
    <source>
        <dbReference type="Pfam" id="PF23310"/>
    </source>
</evidence>
<name>A0AAV7H9C6_DENCH</name>
<reference evidence="2 3" key="1">
    <citation type="journal article" date="2021" name="Hortic Res">
        <title>Chromosome-scale assembly of the Dendrobium chrysotoxum genome enhances the understanding of orchid evolution.</title>
        <authorList>
            <person name="Zhang Y."/>
            <person name="Zhang G.Q."/>
            <person name="Zhang D."/>
            <person name="Liu X.D."/>
            <person name="Xu X.Y."/>
            <person name="Sun W.H."/>
            <person name="Yu X."/>
            <person name="Zhu X."/>
            <person name="Wang Z.W."/>
            <person name="Zhao X."/>
            <person name="Zhong W.Y."/>
            <person name="Chen H."/>
            <person name="Yin W.L."/>
            <person name="Huang T."/>
            <person name="Niu S.C."/>
            <person name="Liu Z.J."/>
        </authorList>
    </citation>
    <scope>NUCLEOTIDE SEQUENCE [LARGE SCALE GENOMIC DNA]</scope>
    <source>
        <strain evidence="2">Lindl</strain>
    </source>
</reference>
<evidence type="ECO:0000313" key="2">
    <source>
        <dbReference type="EMBL" id="KAH0464168.1"/>
    </source>
</evidence>
<dbReference type="AlphaFoldDB" id="A0AAV7H9C6"/>
<gene>
    <name evidence="2" type="ORF">IEQ34_006954</name>
</gene>
<dbReference type="PANTHER" id="PTHR33784">
    <property type="entry name" value="OS05G0482100 PROTEIN"/>
    <property type="match status" value="1"/>
</dbReference>
<keyword evidence="3" id="KW-1185">Reference proteome</keyword>
<evidence type="ECO:0000313" key="3">
    <source>
        <dbReference type="Proteomes" id="UP000775213"/>
    </source>
</evidence>
<dbReference type="SUPFAM" id="SSF81383">
    <property type="entry name" value="F-box domain"/>
    <property type="match status" value="1"/>
</dbReference>
<dbReference type="InterPro" id="IPR040338">
    <property type="entry name" value="At1g67623-like"/>
</dbReference>
<dbReference type="Pfam" id="PF23310">
    <property type="entry name" value="TPR_27"/>
    <property type="match status" value="1"/>
</dbReference>
<proteinExistence type="predicted"/>
<dbReference type="PANTHER" id="PTHR33784:SF10">
    <property type="entry name" value="F-BOX PROTEIN"/>
    <property type="match status" value="1"/>
</dbReference>
<dbReference type="InterPro" id="IPR057136">
    <property type="entry name" value="At2g35280_TPR_dom"/>
</dbReference>
<dbReference type="Proteomes" id="UP000775213">
    <property type="component" value="Unassembled WGS sequence"/>
</dbReference>
<organism evidence="2 3">
    <name type="scientific">Dendrobium chrysotoxum</name>
    <name type="common">Orchid</name>
    <dbReference type="NCBI Taxonomy" id="161865"/>
    <lineage>
        <taxon>Eukaryota</taxon>
        <taxon>Viridiplantae</taxon>
        <taxon>Streptophyta</taxon>
        <taxon>Embryophyta</taxon>
        <taxon>Tracheophyta</taxon>
        <taxon>Spermatophyta</taxon>
        <taxon>Magnoliopsida</taxon>
        <taxon>Liliopsida</taxon>
        <taxon>Asparagales</taxon>
        <taxon>Orchidaceae</taxon>
        <taxon>Epidendroideae</taxon>
        <taxon>Malaxideae</taxon>
        <taxon>Dendrobiinae</taxon>
        <taxon>Dendrobium</taxon>
    </lineage>
</organism>
<sequence length="228" mass="26689">MKKTRKDQSGISSLPPELLEEILLEALAASPTPIKDIRYFRETCKDFHATCSSKRVGKYMNVEDWIMYWQDKQGYLGFLQSCAESENVNALFLLGLEEMFNLRRFDIGLHHLQLAASQGHILSKYIRGLSLFHDESTRLHAIDLLNEVSNNTHQCRKLASQIFSKMIWQKWPSLPFIRCEDLSCGTSALEEDNQWLHEEQVKRRFCSDLCKWAHEYKMFVNMRYLSVC</sequence>
<feature type="domain" description="At2g35280-like TPR" evidence="1">
    <location>
        <begin position="68"/>
        <end position="162"/>
    </location>
</feature>